<feature type="transmembrane region" description="Helical" evidence="5">
    <location>
        <begin position="337"/>
        <end position="354"/>
    </location>
</feature>
<evidence type="ECO:0000313" key="8">
    <source>
        <dbReference type="Proteomes" id="UP000095751"/>
    </source>
</evidence>
<dbReference type="GO" id="GO:0016020">
    <property type="term" value="C:membrane"/>
    <property type="evidence" value="ECO:0007669"/>
    <property type="project" value="UniProtKB-SubCell"/>
</dbReference>
<dbReference type="AlphaFoldDB" id="A0A1E7FKZ3"/>
<accession>A0A1E7FKZ3</accession>
<feature type="transmembrane region" description="Helical" evidence="5">
    <location>
        <begin position="133"/>
        <end position="149"/>
    </location>
</feature>
<proteinExistence type="predicted"/>
<sequence>SAVLGIIKGMVGPAILYLPHAFANAGWAVAIPILILSTVLFLSSSACLLDAWKLESTKSNSNSNMLLPNKNPKRTILSYPELAHRALGNTGEIFVKIGIALMQSGVVLTYLIFVPQNLKVVTNIVFGYDLDPSYFIIIMLIYEIPMSWVRDIRKLTVTNLLANALILYGLITCLGFAFSDAIKNVDGRGPTEEIMFRFKNLDTFNSSGWFLFIGTSVLLFEGTITLLVPLQEAVYREEDRKKFPIVYQKVIMCIICFYSVFGIFCWMSFGDGVSIVMTTSLPRGKIATTVQLAYSIAVIFTFPLQNFPSLEIATRSIATAMDSTCGKPTKHLQNRNFIASAIVCVLALVAVVTMDSLDKVVSLMGGMLGCPLAFIFPPLIHNNLDPNLSVGRRRYNWAIAGLGVCAMMVATVTTI</sequence>
<feature type="transmembrane region" description="Helical" evidence="5">
    <location>
        <begin position="209"/>
        <end position="230"/>
    </location>
</feature>
<organism evidence="7 8">
    <name type="scientific">Fragilariopsis cylindrus CCMP1102</name>
    <dbReference type="NCBI Taxonomy" id="635003"/>
    <lineage>
        <taxon>Eukaryota</taxon>
        <taxon>Sar</taxon>
        <taxon>Stramenopiles</taxon>
        <taxon>Ochrophyta</taxon>
        <taxon>Bacillariophyta</taxon>
        <taxon>Bacillariophyceae</taxon>
        <taxon>Bacillariophycidae</taxon>
        <taxon>Bacillariales</taxon>
        <taxon>Bacillariaceae</taxon>
        <taxon>Fragilariopsis</taxon>
    </lineage>
</organism>
<dbReference type="Pfam" id="PF01490">
    <property type="entry name" value="Aa_trans"/>
    <property type="match status" value="1"/>
</dbReference>
<feature type="transmembrane region" description="Helical" evidence="5">
    <location>
        <begin position="250"/>
        <end position="269"/>
    </location>
</feature>
<dbReference type="PANTHER" id="PTHR22950">
    <property type="entry name" value="AMINO ACID TRANSPORTER"/>
    <property type="match status" value="1"/>
</dbReference>
<feature type="transmembrane region" description="Helical" evidence="5">
    <location>
        <begin position="161"/>
        <end position="178"/>
    </location>
</feature>
<feature type="transmembrane region" description="Helical" evidence="5">
    <location>
        <begin position="289"/>
        <end position="307"/>
    </location>
</feature>
<dbReference type="Proteomes" id="UP000095751">
    <property type="component" value="Unassembled WGS sequence"/>
</dbReference>
<protein>
    <submittedName>
        <fullName evidence="7">Aa_trans-domain-containing protein</fullName>
    </submittedName>
</protein>
<dbReference type="KEGG" id="fcy:FRACYDRAFT_149326"/>
<evidence type="ECO:0000256" key="3">
    <source>
        <dbReference type="ARBA" id="ARBA00022989"/>
    </source>
</evidence>
<feature type="domain" description="Amino acid transporter transmembrane" evidence="6">
    <location>
        <begin position="1"/>
        <end position="412"/>
    </location>
</feature>
<keyword evidence="8" id="KW-1185">Reference proteome</keyword>
<feature type="transmembrane region" description="Helical" evidence="5">
    <location>
        <begin position="25"/>
        <end position="49"/>
    </location>
</feature>
<reference evidence="7 8" key="1">
    <citation type="submission" date="2016-09" db="EMBL/GenBank/DDBJ databases">
        <title>Extensive genetic diversity and differential bi-allelic expression allows diatom success in the polar Southern Ocean.</title>
        <authorList>
            <consortium name="DOE Joint Genome Institute"/>
            <person name="Mock T."/>
            <person name="Otillar R.P."/>
            <person name="Strauss J."/>
            <person name="Dupont C."/>
            <person name="Frickenhaus S."/>
            <person name="Maumus F."/>
            <person name="Mcmullan M."/>
            <person name="Sanges R."/>
            <person name="Schmutz J."/>
            <person name="Toseland A."/>
            <person name="Valas R."/>
            <person name="Veluchamy A."/>
            <person name="Ward B.J."/>
            <person name="Allen A."/>
            <person name="Barry K."/>
            <person name="Falciatore A."/>
            <person name="Ferrante M."/>
            <person name="Fortunato A.E."/>
            <person name="Gloeckner G."/>
            <person name="Gruber A."/>
            <person name="Hipkin R."/>
            <person name="Janech M."/>
            <person name="Kroth P."/>
            <person name="Leese F."/>
            <person name="Lindquist E."/>
            <person name="Lyon B.R."/>
            <person name="Martin J."/>
            <person name="Mayer C."/>
            <person name="Parker M."/>
            <person name="Quesneville H."/>
            <person name="Raymond J."/>
            <person name="Uhlig C."/>
            <person name="Valentin K.U."/>
            <person name="Worden A.Z."/>
            <person name="Armbrust E.V."/>
            <person name="Bowler C."/>
            <person name="Green B."/>
            <person name="Moulton V."/>
            <person name="Van Oosterhout C."/>
            <person name="Grigoriev I."/>
        </authorList>
    </citation>
    <scope>NUCLEOTIDE SEQUENCE [LARGE SCALE GENOMIC DNA]</scope>
    <source>
        <strain evidence="7 8">CCMP1102</strain>
    </source>
</reference>
<gene>
    <name evidence="7" type="ORF">FRACYDRAFT_149326</name>
</gene>
<evidence type="ECO:0000256" key="2">
    <source>
        <dbReference type="ARBA" id="ARBA00022692"/>
    </source>
</evidence>
<dbReference type="EMBL" id="KV784356">
    <property type="protein sequence ID" value="OEU18850.1"/>
    <property type="molecule type" value="Genomic_DNA"/>
</dbReference>
<dbReference type="OrthoDB" id="1684102at2759"/>
<feature type="non-terminal residue" evidence="7">
    <location>
        <position position="1"/>
    </location>
</feature>
<feature type="transmembrane region" description="Helical" evidence="5">
    <location>
        <begin position="360"/>
        <end position="380"/>
    </location>
</feature>
<keyword evidence="3 5" id="KW-1133">Transmembrane helix</keyword>
<feature type="non-terminal residue" evidence="7">
    <location>
        <position position="415"/>
    </location>
</feature>
<comment type="subcellular location">
    <subcellularLocation>
        <location evidence="1">Membrane</location>
        <topology evidence="1">Multi-pass membrane protein</topology>
    </subcellularLocation>
</comment>
<dbReference type="InterPro" id="IPR013057">
    <property type="entry name" value="AA_transpt_TM"/>
</dbReference>
<keyword evidence="4 5" id="KW-0472">Membrane</keyword>
<evidence type="ECO:0000256" key="5">
    <source>
        <dbReference type="SAM" id="Phobius"/>
    </source>
</evidence>
<dbReference type="GO" id="GO:0015179">
    <property type="term" value="F:L-amino acid transmembrane transporter activity"/>
    <property type="evidence" value="ECO:0007669"/>
    <property type="project" value="TreeGrafter"/>
</dbReference>
<name>A0A1E7FKZ3_9STRA</name>
<evidence type="ECO:0000259" key="6">
    <source>
        <dbReference type="Pfam" id="PF01490"/>
    </source>
</evidence>
<keyword evidence="2 5" id="KW-0812">Transmembrane</keyword>
<evidence type="ECO:0000256" key="4">
    <source>
        <dbReference type="ARBA" id="ARBA00023136"/>
    </source>
</evidence>
<feature type="transmembrane region" description="Helical" evidence="5">
    <location>
        <begin position="395"/>
        <end position="413"/>
    </location>
</feature>
<feature type="transmembrane region" description="Helical" evidence="5">
    <location>
        <begin position="93"/>
        <end position="113"/>
    </location>
</feature>
<evidence type="ECO:0000313" key="7">
    <source>
        <dbReference type="EMBL" id="OEU18850.1"/>
    </source>
</evidence>
<dbReference type="InParanoid" id="A0A1E7FKZ3"/>
<dbReference type="PANTHER" id="PTHR22950:SF666">
    <property type="entry name" value="VACUOLAR AMINO ACID TRANSPORTER 4"/>
    <property type="match status" value="1"/>
</dbReference>
<evidence type="ECO:0000256" key="1">
    <source>
        <dbReference type="ARBA" id="ARBA00004141"/>
    </source>
</evidence>